<evidence type="ECO:0000313" key="1">
    <source>
        <dbReference type="EMBL" id="XBS57636.1"/>
    </source>
</evidence>
<dbReference type="Pfam" id="PF08002">
    <property type="entry name" value="DUF1697"/>
    <property type="match status" value="1"/>
</dbReference>
<protein>
    <submittedName>
        <fullName evidence="1">DUF1697 domain-containing protein</fullName>
    </submittedName>
</protein>
<sequence>MKSNRQVQYLALLRGVMPTGPNRIPKMSELVQMLKQSGLDNVSSYIQSGNVICETSLPAGELAQHMHQVILENIGANLSIIVKEKSYLERAILGNPFSEELDSSRIHLVFTNNHISTEQLAELQAMNFTDEMFAVGEACLYMYLPIAARKKKLNNNFLEKKLGIVATTRKLSVIKELSNRMDE</sequence>
<dbReference type="EMBL" id="CP157941">
    <property type="protein sequence ID" value="XBS57636.1"/>
    <property type="molecule type" value="Genomic_DNA"/>
</dbReference>
<dbReference type="InterPro" id="IPR012545">
    <property type="entry name" value="DUF1697"/>
</dbReference>
<name>A0AAU7Q113_9STRE</name>
<gene>
    <name evidence="1" type="ORF">ABKA15_02885</name>
</gene>
<dbReference type="PANTHER" id="PTHR36439">
    <property type="entry name" value="BLL4334 PROTEIN"/>
    <property type="match status" value="1"/>
</dbReference>
<dbReference type="Gene3D" id="3.30.70.1280">
    <property type="entry name" value="SP0830-like domains"/>
    <property type="match status" value="1"/>
</dbReference>
<dbReference type="RefSeq" id="WP_186832667.1">
    <property type="nucleotide sequence ID" value="NZ_CP157941.1"/>
</dbReference>
<accession>A0AAU7Q113</accession>
<dbReference type="PANTHER" id="PTHR36439:SF1">
    <property type="entry name" value="DUF1697 DOMAIN-CONTAINING PROTEIN"/>
    <property type="match status" value="1"/>
</dbReference>
<dbReference type="SUPFAM" id="SSF160379">
    <property type="entry name" value="SP0830-like"/>
    <property type="match status" value="1"/>
</dbReference>
<dbReference type="PIRSF" id="PIRSF008502">
    <property type="entry name" value="UCP008502"/>
    <property type="match status" value="1"/>
</dbReference>
<reference evidence="1" key="1">
    <citation type="submission" date="2024-06" db="EMBL/GenBank/DDBJ databases">
        <title>Complete genome sequence of Streptococcus sp. KHUD_010.</title>
        <authorList>
            <person name="Lee J.-H."/>
            <person name="Moon J.-H."/>
        </authorList>
    </citation>
    <scope>NUCLEOTIDE SEQUENCE</scope>
    <source>
        <strain evidence="1">KHUD_010</strain>
    </source>
</reference>
<proteinExistence type="predicted"/>
<organism evidence="1">
    <name type="scientific">Streptococcus sp. KHUD_010</name>
    <dbReference type="NCBI Taxonomy" id="3157339"/>
    <lineage>
        <taxon>Bacteria</taxon>
        <taxon>Bacillati</taxon>
        <taxon>Bacillota</taxon>
        <taxon>Bacilli</taxon>
        <taxon>Lactobacillales</taxon>
        <taxon>Streptococcaceae</taxon>
        <taxon>Streptococcus</taxon>
    </lineage>
</organism>
<dbReference type="AlphaFoldDB" id="A0AAU7Q113"/>